<dbReference type="Proteomes" id="UP001325680">
    <property type="component" value="Chromosome"/>
</dbReference>
<evidence type="ECO:0000256" key="2">
    <source>
        <dbReference type="ARBA" id="ARBA00022679"/>
    </source>
</evidence>
<dbReference type="PIRSF" id="PIRSF006078">
    <property type="entry name" value="GlxK"/>
    <property type="match status" value="1"/>
</dbReference>
<reference evidence="5 6" key="1">
    <citation type="submission" date="2023-12" db="EMBL/GenBank/DDBJ databases">
        <title>Genome sequencing and assembly of bacterial species from a model synthetic community.</title>
        <authorList>
            <person name="Hogle S.L."/>
        </authorList>
    </citation>
    <scope>NUCLEOTIDE SEQUENCE [LARGE SCALE GENOMIC DNA]</scope>
    <source>
        <strain evidence="5 6">HAMBI_3031</strain>
    </source>
</reference>
<protein>
    <submittedName>
        <fullName evidence="5">Glycerate kinase</fullName>
        <ecNumber evidence="5">2.7.1.31</ecNumber>
    </submittedName>
</protein>
<dbReference type="GO" id="GO:0008887">
    <property type="term" value="F:glycerate kinase activity"/>
    <property type="evidence" value="ECO:0007669"/>
    <property type="project" value="UniProtKB-EC"/>
</dbReference>
<accession>A0ABZ0W202</accession>
<evidence type="ECO:0000256" key="3">
    <source>
        <dbReference type="ARBA" id="ARBA00022777"/>
    </source>
</evidence>
<evidence type="ECO:0000256" key="1">
    <source>
        <dbReference type="ARBA" id="ARBA00006284"/>
    </source>
</evidence>
<gene>
    <name evidence="5" type="ORF">U0035_16640</name>
</gene>
<dbReference type="Pfam" id="PF02595">
    <property type="entry name" value="Gly_kinase"/>
    <property type="match status" value="1"/>
</dbReference>
<dbReference type="NCBIfam" id="TIGR00045">
    <property type="entry name" value="glycerate kinase"/>
    <property type="match status" value="1"/>
</dbReference>
<dbReference type="RefSeq" id="WP_245957798.1">
    <property type="nucleotide sequence ID" value="NZ_CP139960.1"/>
</dbReference>
<keyword evidence="6" id="KW-1185">Reference proteome</keyword>
<dbReference type="EC" id="2.7.1.31" evidence="5"/>
<dbReference type="Gene3D" id="3.40.50.10350">
    <property type="entry name" value="Glycerate kinase, domain 1"/>
    <property type="match status" value="1"/>
</dbReference>
<evidence type="ECO:0000256" key="4">
    <source>
        <dbReference type="PIRNR" id="PIRNR006078"/>
    </source>
</evidence>
<keyword evidence="2 4" id="KW-0808">Transferase</keyword>
<dbReference type="InterPro" id="IPR036129">
    <property type="entry name" value="Glycerate_kinase_sf"/>
</dbReference>
<dbReference type="InterPro" id="IPR018193">
    <property type="entry name" value="Glyc_kinase_flavodox-like_fold"/>
</dbReference>
<dbReference type="PANTHER" id="PTHR21599">
    <property type="entry name" value="GLYCERATE KINASE"/>
    <property type="match status" value="1"/>
</dbReference>
<dbReference type="PANTHER" id="PTHR21599:SF0">
    <property type="entry name" value="GLYCERATE KINASE"/>
    <property type="match status" value="1"/>
</dbReference>
<dbReference type="SUPFAM" id="SSF110738">
    <property type="entry name" value="Glycerate kinase I"/>
    <property type="match status" value="1"/>
</dbReference>
<name>A0ABZ0W202_9BACT</name>
<dbReference type="EMBL" id="CP139960">
    <property type="protein sequence ID" value="WQD37298.1"/>
    <property type="molecule type" value="Genomic_DNA"/>
</dbReference>
<dbReference type="InterPro" id="IPR004381">
    <property type="entry name" value="Glycerate_kinase"/>
</dbReference>
<comment type="similarity">
    <text evidence="1 4">Belongs to the glycerate kinase type-1 family.</text>
</comment>
<sequence>MPSNKNSINILLAPNTFKNSLPANEVAAALAEGLKQSGIDATINCCPVGDGGDGTGKILALHLNAQKRVYKTVDPLGRPITAPVYYTSDHTAIIELSDASGLKLLQPIEYDPLQANTYGTGILIKKALDRKVKRILLAIGGSATVDGGTGSLNALGIQFLNREGIKIKRLPLNLGQLQDIVLSGMDARLQQTELIILCDVKNKLLGPNGAAKVFGPQKGATPANISTLEKSLKRLDRIIDQAWGIKISSLLHSGAAGGIAASMAALCNAKMVNGTDFFLDIIQFNDQLQYADIVITGEGSLDAQTLEGKAPLGVAQRAKSAGLKVIGVGGRLDPDNKKLLAYFDHLININPATTGLAKAITNTRANLVKTGSKIGALIKANAV</sequence>
<proteinExistence type="inferred from homology"/>
<organism evidence="5 6">
    <name type="scientific">Niabella yanshanensis</name>
    <dbReference type="NCBI Taxonomy" id="577386"/>
    <lineage>
        <taxon>Bacteria</taxon>
        <taxon>Pseudomonadati</taxon>
        <taxon>Bacteroidota</taxon>
        <taxon>Chitinophagia</taxon>
        <taxon>Chitinophagales</taxon>
        <taxon>Chitinophagaceae</taxon>
        <taxon>Niabella</taxon>
    </lineage>
</organism>
<evidence type="ECO:0000313" key="6">
    <source>
        <dbReference type="Proteomes" id="UP001325680"/>
    </source>
</evidence>
<evidence type="ECO:0000313" key="5">
    <source>
        <dbReference type="EMBL" id="WQD37298.1"/>
    </source>
</evidence>
<dbReference type="Gene3D" id="3.90.1510.10">
    <property type="entry name" value="Glycerate kinase, domain 2"/>
    <property type="match status" value="1"/>
</dbReference>
<keyword evidence="3 4" id="KW-0418">Kinase</keyword>
<dbReference type="InterPro" id="IPR018197">
    <property type="entry name" value="Glycerate_kinase_RE-like"/>
</dbReference>